<dbReference type="AlphaFoldDB" id="B1KN77"/>
<sequence length="665" mass="73384" precursor="true">MSNHIKLALAVSAALSMSGCLEVEDNNNNDDVVAALEAQNQLLQDQNTTNALPITLSGTLKGATDDVDLSDAQVSIKFAGEWSTPVPISDAKILLEKQPAYSDFTLKVESPSEAFVAMTYKSITRHSGQGQVVNQDLGEILVGKPKEKVLTLLQTGENIFVEDLAVYPLYEVEHQGYNIHNLVLQQPEEFAGFTKETGEYKLILAEGIPTEIHAELDIDSDGVNDFELELGQSGLASQLLSSSKVWAEDTLYLKEINQLNEYNLRLTILNEQGEVLEDARVSSENNDHGNAYFDYDSVTGQYVLEAAYRGWLNVEIPSFQVGELHYTSAEMSIYETEFEQQYRVSISGSQYRVFRTEVVEGELNLAVNLSTFSYESPSIEVLSNNVKDSSLEVFYSAPVALVEEDNVQTSVELMATDAMTIIPGNTQNDQGITPGTTYVMHAPKSVGTSVELMLNGTKLTASPAAELADGEYQYRVGDLVNVIADEEQNVYSDDSEGFTVSKSAFNVNDVVLDNRNYTTNGALIVAKNTADVVVNCSWCGGSGNVRLYTPTSINNLEELIFTLKSYTNNGVVQDYHREIRVVVDGQLYSTSKEFMLKAAQNENISANYYYPQVGTSLDSGYRYSNYTYLNLNDDVVGSENSMTFDYSYTTKEGDTQTGTITYKVK</sequence>
<dbReference type="RefSeq" id="WP_012322923.1">
    <property type="nucleotide sequence ID" value="NC_010506.1"/>
</dbReference>
<dbReference type="HOGENOM" id="CLU_426237_0_0_6"/>
<reference evidence="1 2" key="1">
    <citation type="submission" date="2008-02" db="EMBL/GenBank/DDBJ databases">
        <title>Complete sequence of Shewanella woodyi ATCC 51908.</title>
        <authorList>
            <consortium name="US DOE Joint Genome Institute"/>
            <person name="Copeland A."/>
            <person name="Lucas S."/>
            <person name="Lapidus A."/>
            <person name="Glavina del Rio T."/>
            <person name="Dalin E."/>
            <person name="Tice H."/>
            <person name="Bruce D."/>
            <person name="Goodwin L."/>
            <person name="Pitluck S."/>
            <person name="Sims D."/>
            <person name="Brettin T."/>
            <person name="Detter J.C."/>
            <person name="Han C."/>
            <person name="Kuske C.R."/>
            <person name="Schmutz J."/>
            <person name="Larimer F."/>
            <person name="Land M."/>
            <person name="Hauser L."/>
            <person name="Kyrpides N."/>
            <person name="Lykidis A."/>
            <person name="Zhao J.-S."/>
            <person name="Richardson P."/>
        </authorList>
    </citation>
    <scope>NUCLEOTIDE SEQUENCE [LARGE SCALE GENOMIC DNA]</scope>
    <source>
        <strain evidence="2">ATCC 51908 / MS32</strain>
    </source>
</reference>
<dbReference type="eggNOG" id="ENOG502ZBBZ">
    <property type="taxonomic scope" value="Bacteria"/>
</dbReference>
<evidence type="ECO:0000313" key="1">
    <source>
        <dbReference type="EMBL" id="ACA84574.1"/>
    </source>
</evidence>
<evidence type="ECO:0000313" key="2">
    <source>
        <dbReference type="Proteomes" id="UP000002168"/>
    </source>
</evidence>
<proteinExistence type="predicted"/>
<gene>
    <name evidence="1" type="ordered locus">Swoo_0273</name>
</gene>
<accession>B1KN77</accession>
<name>B1KN77_SHEWM</name>
<dbReference type="Proteomes" id="UP000002168">
    <property type="component" value="Chromosome"/>
</dbReference>
<dbReference type="PROSITE" id="PS51257">
    <property type="entry name" value="PROKAR_LIPOPROTEIN"/>
    <property type="match status" value="1"/>
</dbReference>
<dbReference type="KEGG" id="swd:Swoo_0273"/>
<dbReference type="EMBL" id="CP000961">
    <property type="protein sequence ID" value="ACA84574.1"/>
    <property type="molecule type" value="Genomic_DNA"/>
</dbReference>
<protein>
    <recommendedName>
        <fullName evidence="3">Lipoprotein</fullName>
    </recommendedName>
</protein>
<organism evidence="1 2">
    <name type="scientific">Shewanella woodyi (strain ATCC 51908 / MS32)</name>
    <dbReference type="NCBI Taxonomy" id="392500"/>
    <lineage>
        <taxon>Bacteria</taxon>
        <taxon>Pseudomonadati</taxon>
        <taxon>Pseudomonadota</taxon>
        <taxon>Gammaproteobacteria</taxon>
        <taxon>Alteromonadales</taxon>
        <taxon>Shewanellaceae</taxon>
        <taxon>Shewanella</taxon>
    </lineage>
</organism>
<evidence type="ECO:0008006" key="3">
    <source>
        <dbReference type="Google" id="ProtNLM"/>
    </source>
</evidence>
<keyword evidence="2" id="KW-1185">Reference proteome</keyword>